<organism evidence="9">
    <name type="scientific">Fagus sylvatica</name>
    <name type="common">Beechnut</name>
    <dbReference type="NCBI Taxonomy" id="28930"/>
    <lineage>
        <taxon>Eukaryota</taxon>
        <taxon>Viridiplantae</taxon>
        <taxon>Streptophyta</taxon>
        <taxon>Embryophyta</taxon>
        <taxon>Tracheophyta</taxon>
        <taxon>Spermatophyta</taxon>
        <taxon>Magnoliopsida</taxon>
        <taxon>eudicotyledons</taxon>
        <taxon>Gunneridae</taxon>
        <taxon>Pentapetalae</taxon>
        <taxon>rosids</taxon>
        <taxon>fabids</taxon>
        <taxon>Fagales</taxon>
        <taxon>Fagaceae</taxon>
        <taxon>Fagus</taxon>
    </lineage>
</organism>
<dbReference type="InterPro" id="IPR027443">
    <property type="entry name" value="IPNS-like_sf"/>
</dbReference>
<dbReference type="InterPro" id="IPR050231">
    <property type="entry name" value="Iron_ascorbate_oxido_reductase"/>
</dbReference>
<dbReference type="InterPro" id="IPR005123">
    <property type="entry name" value="Oxoglu/Fe-dep_dioxygenase_dom"/>
</dbReference>
<gene>
    <name evidence="10" type="ORF">FSB_LOCUS31856</name>
    <name evidence="9" type="ORF">FSB_LOCUS8588</name>
</gene>
<name>A0A2N9EPE2_FAGSY</name>
<evidence type="ECO:0000313" key="9">
    <source>
        <dbReference type="EMBL" id="SPC80706.1"/>
    </source>
</evidence>
<dbReference type="Pfam" id="PF14226">
    <property type="entry name" value="DIOX_N"/>
    <property type="match status" value="1"/>
</dbReference>
<keyword evidence="2 7" id="KW-0479">Metal-binding</keyword>
<evidence type="ECO:0000256" key="5">
    <source>
        <dbReference type="ARBA" id="ARBA00023004"/>
    </source>
</evidence>
<dbReference type="PANTHER" id="PTHR47990">
    <property type="entry name" value="2-OXOGLUTARATE (2OG) AND FE(II)-DEPENDENT OXYGENASE SUPERFAMILY PROTEIN-RELATED"/>
    <property type="match status" value="1"/>
</dbReference>
<comment type="function">
    <text evidence="6">Probable 2-oxoglutarate-dependent dioxygenase that may be involved in glucosinolates biosynthesis. May play a role in the production of aliphatic glucosinolates.</text>
</comment>
<evidence type="ECO:0000256" key="4">
    <source>
        <dbReference type="ARBA" id="ARBA00023002"/>
    </source>
</evidence>
<dbReference type="PROSITE" id="PS51471">
    <property type="entry name" value="FE2OG_OXY"/>
    <property type="match status" value="1"/>
</dbReference>
<dbReference type="GO" id="GO:0051213">
    <property type="term" value="F:dioxygenase activity"/>
    <property type="evidence" value="ECO:0007669"/>
    <property type="project" value="UniProtKB-KW"/>
</dbReference>
<dbReference type="Pfam" id="PF03171">
    <property type="entry name" value="2OG-FeII_Oxy"/>
    <property type="match status" value="1"/>
</dbReference>
<keyword evidence="3" id="KW-0223">Dioxygenase</keyword>
<keyword evidence="5 7" id="KW-0408">Iron</keyword>
<protein>
    <recommendedName>
        <fullName evidence="8">Fe2OG dioxygenase domain-containing protein</fullName>
    </recommendedName>
</protein>
<proteinExistence type="inferred from homology"/>
<dbReference type="InterPro" id="IPR044861">
    <property type="entry name" value="IPNS-like_FE2OG_OXY"/>
</dbReference>
<feature type="domain" description="Fe2OG dioxygenase" evidence="8">
    <location>
        <begin position="163"/>
        <end position="266"/>
    </location>
</feature>
<evidence type="ECO:0000313" key="10">
    <source>
        <dbReference type="EMBL" id="SPD03974.1"/>
    </source>
</evidence>
<dbReference type="SUPFAM" id="SSF51197">
    <property type="entry name" value="Clavaminate synthase-like"/>
    <property type="match status" value="1"/>
</dbReference>
<dbReference type="EMBL" id="OIVN01000467">
    <property type="protein sequence ID" value="SPC80706.1"/>
    <property type="molecule type" value="Genomic_DNA"/>
</dbReference>
<dbReference type="Gene3D" id="2.60.120.330">
    <property type="entry name" value="B-lactam Antibiotic, Isopenicillin N Synthase, Chain"/>
    <property type="match status" value="1"/>
</dbReference>
<sequence length="314" mass="35962">MADDQFLPKLPVIDFSMENLKSGTSSWFSKCNNVKSAFEEYGCFVAVYDKVSLELHNSMFGTLEGLFDLPKDTKIRNTYDKPYFGYVREEPSKIVPESMGIDDATTLEGTQYFSNLMWPSGNHHFSETVLSYSRHVSELEQMVKRMVFQSYGVEKYYDSHMESTNYLLRLIKYIEPETNEKKLGCQIHTDKSFITILHENEVNGLEIGTKDGQWIRFGPSPSSFVVIAGDALLAWSNGRIHSPNHRVVMQGTKARYSIGVFSFHRGTIQIPEELVDDKHPLQFKPFDHFGLTNYFYYGYESGKTDLAVEAYCGV</sequence>
<comment type="similarity">
    <text evidence="1 7">Belongs to the iron/ascorbate-dependent oxidoreductase family.</text>
</comment>
<dbReference type="FunFam" id="2.60.120.330:FF:000022">
    <property type="entry name" value="Probable 2-oxoglutarate-dependent dioxygenase AOP1.2"/>
    <property type="match status" value="1"/>
</dbReference>
<dbReference type="InterPro" id="IPR026992">
    <property type="entry name" value="DIOX_N"/>
</dbReference>
<accession>A0A2N9EPE2</accession>
<evidence type="ECO:0000256" key="2">
    <source>
        <dbReference type="ARBA" id="ARBA00022723"/>
    </source>
</evidence>
<evidence type="ECO:0000256" key="3">
    <source>
        <dbReference type="ARBA" id="ARBA00022964"/>
    </source>
</evidence>
<dbReference type="AlphaFoldDB" id="A0A2N9EPE2"/>
<evidence type="ECO:0000256" key="6">
    <source>
        <dbReference type="ARBA" id="ARBA00057022"/>
    </source>
</evidence>
<dbReference type="EMBL" id="OIVN01002477">
    <property type="protein sequence ID" value="SPD03974.1"/>
    <property type="molecule type" value="Genomic_DNA"/>
</dbReference>
<dbReference type="GO" id="GO:0046872">
    <property type="term" value="F:metal ion binding"/>
    <property type="evidence" value="ECO:0007669"/>
    <property type="project" value="UniProtKB-KW"/>
</dbReference>
<keyword evidence="4 7" id="KW-0560">Oxidoreductase</keyword>
<evidence type="ECO:0000259" key="8">
    <source>
        <dbReference type="PROSITE" id="PS51471"/>
    </source>
</evidence>
<evidence type="ECO:0000256" key="1">
    <source>
        <dbReference type="ARBA" id="ARBA00008056"/>
    </source>
</evidence>
<evidence type="ECO:0000256" key="7">
    <source>
        <dbReference type="RuleBase" id="RU003682"/>
    </source>
</evidence>
<reference evidence="9" key="1">
    <citation type="submission" date="2018-02" db="EMBL/GenBank/DDBJ databases">
        <authorList>
            <person name="Cohen D.B."/>
            <person name="Kent A.D."/>
        </authorList>
    </citation>
    <scope>NUCLEOTIDE SEQUENCE</scope>
</reference>